<organism evidence="1 2">
    <name type="scientific">Aulographum hederae CBS 113979</name>
    <dbReference type="NCBI Taxonomy" id="1176131"/>
    <lineage>
        <taxon>Eukaryota</taxon>
        <taxon>Fungi</taxon>
        <taxon>Dikarya</taxon>
        <taxon>Ascomycota</taxon>
        <taxon>Pezizomycotina</taxon>
        <taxon>Dothideomycetes</taxon>
        <taxon>Pleosporomycetidae</taxon>
        <taxon>Aulographales</taxon>
        <taxon>Aulographaceae</taxon>
    </lineage>
</organism>
<reference evidence="1" key="1">
    <citation type="journal article" date="2020" name="Stud. Mycol.">
        <title>101 Dothideomycetes genomes: a test case for predicting lifestyles and emergence of pathogens.</title>
        <authorList>
            <person name="Haridas S."/>
            <person name="Albert R."/>
            <person name="Binder M."/>
            <person name="Bloem J."/>
            <person name="Labutti K."/>
            <person name="Salamov A."/>
            <person name="Andreopoulos B."/>
            <person name="Baker S."/>
            <person name="Barry K."/>
            <person name="Bills G."/>
            <person name="Bluhm B."/>
            <person name="Cannon C."/>
            <person name="Castanera R."/>
            <person name="Culley D."/>
            <person name="Daum C."/>
            <person name="Ezra D."/>
            <person name="Gonzalez J."/>
            <person name="Henrissat B."/>
            <person name="Kuo A."/>
            <person name="Liang C."/>
            <person name="Lipzen A."/>
            <person name="Lutzoni F."/>
            <person name="Magnuson J."/>
            <person name="Mondo S."/>
            <person name="Nolan M."/>
            <person name="Ohm R."/>
            <person name="Pangilinan J."/>
            <person name="Park H.-J."/>
            <person name="Ramirez L."/>
            <person name="Alfaro M."/>
            <person name="Sun H."/>
            <person name="Tritt A."/>
            <person name="Yoshinaga Y."/>
            <person name="Zwiers L.-H."/>
            <person name="Turgeon B."/>
            <person name="Goodwin S."/>
            <person name="Spatafora J."/>
            <person name="Crous P."/>
            <person name="Grigoriev I."/>
        </authorList>
    </citation>
    <scope>NUCLEOTIDE SEQUENCE</scope>
    <source>
        <strain evidence="1">CBS 113979</strain>
    </source>
</reference>
<keyword evidence="2" id="KW-1185">Reference proteome</keyword>
<gene>
    <name evidence="1" type="ORF">K402DRAFT_423209</name>
</gene>
<dbReference type="EMBL" id="ML977170">
    <property type="protein sequence ID" value="KAF1984133.1"/>
    <property type="molecule type" value="Genomic_DNA"/>
</dbReference>
<dbReference type="Proteomes" id="UP000800041">
    <property type="component" value="Unassembled WGS sequence"/>
</dbReference>
<sequence length="208" mass="23594">MLLLNHQYAAEYKDRATKALRTSVYRVWSPYNWAMSAVSAKKYHLAHSYTSEFAHAAEYHARFDMPETSFILGNLAGNLLLFESYISTLLSDLGPIIHAAKSPWMMGAAGTGQLQRRCILSISWRSGRELVSLERHVDPSWLFAFSKIVVRVKTDGQELFVAKVEARGSGTTAIDEYGFVFQPNYEHPAWPKDWREPGPQERIEAAQP</sequence>
<protein>
    <submittedName>
        <fullName evidence="1">Uncharacterized protein</fullName>
    </submittedName>
</protein>
<evidence type="ECO:0000313" key="2">
    <source>
        <dbReference type="Proteomes" id="UP000800041"/>
    </source>
</evidence>
<proteinExistence type="predicted"/>
<dbReference type="AlphaFoldDB" id="A0A6G1GT52"/>
<evidence type="ECO:0000313" key="1">
    <source>
        <dbReference type="EMBL" id="KAF1984133.1"/>
    </source>
</evidence>
<accession>A0A6G1GT52</accession>
<name>A0A6G1GT52_9PEZI</name>